<dbReference type="SUPFAM" id="SSF51735">
    <property type="entry name" value="NAD(P)-binding Rossmann-fold domains"/>
    <property type="match status" value="1"/>
</dbReference>
<dbReference type="CDD" id="cd08958">
    <property type="entry name" value="FR_SDR_e"/>
    <property type="match status" value="1"/>
</dbReference>
<accession>A0A1S3CC98</accession>
<dbReference type="FunFam" id="3.40.50.720:FF:000085">
    <property type="entry name" value="Dihydroflavonol reductase"/>
    <property type="match status" value="1"/>
</dbReference>
<dbReference type="InParanoid" id="A0A1S3CC98"/>
<dbReference type="GeneID" id="103499025"/>
<dbReference type="GO" id="GO:0016616">
    <property type="term" value="F:oxidoreductase activity, acting on the CH-OH group of donors, NAD or NADP as acceptor"/>
    <property type="evidence" value="ECO:0007669"/>
    <property type="project" value="TreeGrafter"/>
</dbReference>
<proteinExistence type="inferred from homology"/>
<evidence type="ECO:0000256" key="1">
    <source>
        <dbReference type="ARBA" id="ARBA00022857"/>
    </source>
</evidence>
<dbReference type="PANTHER" id="PTHR10366:SF563">
    <property type="entry name" value="CINNAMOYL-COA REDUCTASE 16"/>
    <property type="match status" value="1"/>
</dbReference>
<dbReference type="Proteomes" id="UP001652600">
    <property type="component" value="Chromosome 11"/>
</dbReference>
<name>A0A1S3CC98_CUCME</name>
<keyword evidence="1" id="KW-0521">NADP</keyword>
<dbReference type="Pfam" id="PF01370">
    <property type="entry name" value="Epimerase"/>
    <property type="match status" value="1"/>
</dbReference>
<dbReference type="InterPro" id="IPR050425">
    <property type="entry name" value="NAD(P)_dehydrat-like"/>
</dbReference>
<dbReference type="InterPro" id="IPR001509">
    <property type="entry name" value="Epimerase_deHydtase"/>
</dbReference>
<dbReference type="OrthoDB" id="2735536at2759"/>
<dbReference type="eggNOG" id="KOG1502">
    <property type="taxonomic scope" value="Eukaryota"/>
</dbReference>
<dbReference type="KEGG" id="cmo:103499025"/>
<evidence type="ECO:0000313" key="6">
    <source>
        <dbReference type="RefSeq" id="XP_008460122.1"/>
    </source>
</evidence>
<evidence type="ECO:0000313" key="5">
    <source>
        <dbReference type="Proteomes" id="UP001652600"/>
    </source>
</evidence>
<evidence type="ECO:0000259" key="4">
    <source>
        <dbReference type="Pfam" id="PF01370"/>
    </source>
</evidence>
<dbReference type="FunCoup" id="A0A1S3CC98">
    <property type="interactions" value="17"/>
</dbReference>
<keyword evidence="5" id="KW-1185">Reference proteome</keyword>
<feature type="domain" description="NAD-dependent epimerase/dehydratase" evidence="4">
    <location>
        <begin position="9"/>
        <end position="253"/>
    </location>
</feature>
<protein>
    <submittedName>
        <fullName evidence="6">LOW QUALITY PROTEIN: vestitone reductase-like</fullName>
    </submittedName>
</protein>
<sequence length="332" mass="36876">MEGGMKGKVCVTGGTGFIGSWLVKRLLEDGYSVSTTVRSDPEKKRDYSFLTNLPGASKNLQIYNADLNDPDSFGDAIEGCIGVFHVATPVDFEDKEDAEVVIRRTVDGALGILKACLNSRTVRRVVYTSSASAIQFCNDSNKMEYLDESNWAEIDYINKVLPKGRSPYPISKKLTEQAILEFSKQHGLEVVSVIPTFVVGPFICPKLPGSVRTTLALVLGNEDEYGMILRINMVHVDDVARAHIFLFENPKANGRYVCSSHIITIEDLAKFLSAKYPEFQLPSLEVLKDVKCYIDFADVSSKKLLDAGFQYNCGIDEMFDEAIQCCKEKGYL</sequence>
<evidence type="ECO:0000256" key="3">
    <source>
        <dbReference type="ARBA" id="ARBA00023445"/>
    </source>
</evidence>
<gene>
    <name evidence="6" type="primary">LOC103499025</name>
</gene>
<dbReference type="AlphaFoldDB" id="A0A1S3CC98"/>
<reference evidence="6" key="1">
    <citation type="submission" date="2025-08" db="UniProtKB">
        <authorList>
            <consortium name="RefSeq"/>
        </authorList>
    </citation>
    <scope>IDENTIFICATION</scope>
    <source>
        <tissue evidence="6">Stem</tissue>
    </source>
</reference>
<dbReference type="RefSeq" id="XP_008460122.1">
    <property type="nucleotide sequence ID" value="XM_008461900.3"/>
</dbReference>
<comment type="similarity">
    <text evidence="3">Belongs to the NAD(P)-dependent epimerase/dehydratase family. Dihydroflavonol-4-reductase subfamily.</text>
</comment>
<keyword evidence="2" id="KW-0560">Oxidoreductase</keyword>
<dbReference type="SMR" id="A0A1S3CC98"/>
<evidence type="ECO:0000256" key="2">
    <source>
        <dbReference type="ARBA" id="ARBA00023002"/>
    </source>
</evidence>
<organism evidence="5 6">
    <name type="scientific">Cucumis melo</name>
    <name type="common">Muskmelon</name>
    <dbReference type="NCBI Taxonomy" id="3656"/>
    <lineage>
        <taxon>Eukaryota</taxon>
        <taxon>Viridiplantae</taxon>
        <taxon>Streptophyta</taxon>
        <taxon>Embryophyta</taxon>
        <taxon>Tracheophyta</taxon>
        <taxon>Spermatophyta</taxon>
        <taxon>Magnoliopsida</taxon>
        <taxon>eudicotyledons</taxon>
        <taxon>Gunneridae</taxon>
        <taxon>Pentapetalae</taxon>
        <taxon>rosids</taxon>
        <taxon>fabids</taxon>
        <taxon>Cucurbitales</taxon>
        <taxon>Cucurbitaceae</taxon>
        <taxon>Benincaseae</taxon>
        <taxon>Cucumis</taxon>
    </lineage>
</organism>
<dbReference type="InterPro" id="IPR036291">
    <property type="entry name" value="NAD(P)-bd_dom_sf"/>
</dbReference>
<dbReference type="Gene3D" id="3.40.50.720">
    <property type="entry name" value="NAD(P)-binding Rossmann-like Domain"/>
    <property type="match status" value="1"/>
</dbReference>
<dbReference type="PANTHER" id="PTHR10366">
    <property type="entry name" value="NAD DEPENDENT EPIMERASE/DEHYDRATASE"/>
    <property type="match status" value="1"/>
</dbReference>